<keyword evidence="3" id="KW-1185">Reference proteome</keyword>
<feature type="domain" description="Transposase (putative) YhgA-like" evidence="1">
    <location>
        <begin position="15"/>
        <end position="65"/>
    </location>
</feature>
<dbReference type="OrthoDB" id="1980949at2"/>
<sequence>MKQNFAYNHNFLVEIWREVIKSSDAKEVTRKTFRLSVIIPIILYIGKDNWTTPLKFKRMLNQAVLFGDNVLNCKYLFLGRTL</sequence>
<name>A0A417YNX7_9BACI</name>
<evidence type="ECO:0000313" key="3">
    <source>
        <dbReference type="Proteomes" id="UP000285456"/>
    </source>
</evidence>
<evidence type="ECO:0000313" key="2">
    <source>
        <dbReference type="EMBL" id="RHW35521.1"/>
    </source>
</evidence>
<proteinExistence type="predicted"/>
<accession>A0A417YNX7</accession>
<protein>
    <recommendedName>
        <fullName evidence="1">Transposase (putative) YhgA-like domain-containing protein</fullName>
    </recommendedName>
</protein>
<evidence type="ECO:0000259" key="1">
    <source>
        <dbReference type="Pfam" id="PF04754"/>
    </source>
</evidence>
<gene>
    <name evidence="2" type="ORF">D1B32_02540</name>
</gene>
<comment type="caution">
    <text evidence="2">The sequence shown here is derived from an EMBL/GenBank/DDBJ whole genome shotgun (WGS) entry which is preliminary data.</text>
</comment>
<reference evidence="2 3" key="1">
    <citation type="journal article" date="2007" name="Int. J. Syst. Evol. Microbiol.">
        <title>Oceanobacillus profundus sp. nov., isolated from a deep-sea sediment core.</title>
        <authorList>
            <person name="Kim Y.G."/>
            <person name="Choi D.H."/>
            <person name="Hyun S."/>
            <person name="Cho B.C."/>
        </authorList>
    </citation>
    <scope>NUCLEOTIDE SEQUENCE [LARGE SCALE GENOMIC DNA]</scope>
    <source>
        <strain evidence="2 3">DSM 18246</strain>
    </source>
</reference>
<dbReference type="Pfam" id="PF04754">
    <property type="entry name" value="Transposase_31"/>
    <property type="match status" value="1"/>
</dbReference>
<dbReference type="EMBL" id="QWEH01000001">
    <property type="protein sequence ID" value="RHW35521.1"/>
    <property type="molecule type" value="Genomic_DNA"/>
</dbReference>
<dbReference type="AlphaFoldDB" id="A0A417YNX7"/>
<dbReference type="InterPro" id="IPR006842">
    <property type="entry name" value="Transposase_31"/>
</dbReference>
<dbReference type="Proteomes" id="UP000285456">
    <property type="component" value="Unassembled WGS sequence"/>
</dbReference>
<organism evidence="2 3">
    <name type="scientific">Oceanobacillus profundus</name>
    <dbReference type="NCBI Taxonomy" id="372463"/>
    <lineage>
        <taxon>Bacteria</taxon>
        <taxon>Bacillati</taxon>
        <taxon>Bacillota</taxon>
        <taxon>Bacilli</taxon>
        <taxon>Bacillales</taxon>
        <taxon>Bacillaceae</taxon>
        <taxon>Oceanobacillus</taxon>
    </lineage>
</organism>